<reference evidence="2" key="1">
    <citation type="submission" date="2014-09" db="EMBL/GenBank/DDBJ databases">
        <title>Vibrio variabilis JCM 19239. (C206) whole genome shotgun sequence.</title>
        <authorList>
            <person name="Sawabe T."/>
            <person name="Meirelles P."/>
            <person name="Nakanishi M."/>
            <person name="Sayaka M."/>
            <person name="Hattori M."/>
            <person name="Ohkuma M."/>
        </authorList>
    </citation>
    <scope>NUCLEOTIDE SEQUENCE [LARGE SCALE GENOMIC DNA]</scope>
    <source>
        <strain evidence="2">JCM 19239</strain>
    </source>
</reference>
<accession>A0ABQ0JE03</accession>
<sequence length="57" mass="6064">MTTQLFGKNGWTPDRIRSLVGKTCVVTGTNGGTRFVVLNLSPAESKPLSTVCCNHGI</sequence>
<proteinExistence type="predicted"/>
<dbReference type="Proteomes" id="UP000029223">
    <property type="component" value="Unassembled WGS sequence"/>
</dbReference>
<evidence type="ECO:0000313" key="1">
    <source>
        <dbReference type="EMBL" id="GAL26984.1"/>
    </source>
</evidence>
<comment type="caution">
    <text evidence="1">The sequence shown here is derived from an EMBL/GenBank/DDBJ whole genome shotgun (WGS) entry which is preliminary data.</text>
</comment>
<gene>
    <name evidence="1" type="ORF">JCM19239_4327</name>
</gene>
<keyword evidence="2" id="KW-1185">Reference proteome</keyword>
<name>A0ABQ0JE03_9VIBR</name>
<protein>
    <submittedName>
        <fullName evidence="1">Uncharacterized protein</fullName>
    </submittedName>
</protein>
<dbReference type="EMBL" id="BBMS01000024">
    <property type="protein sequence ID" value="GAL26984.1"/>
    <property type="molecule type" value="Genomic_DNA"/>
</dbReference>
<evidence type="ECO:0000313" key="2">
    <source>
        <dbReference type="Proteomes" id="UP000029223"/>
    </source>
</evidence>
<organism evidence="1 2">
    <name type="scientific">Vibrio variabilis</name>
    <dbReference type="NCBI Taxonomy" id="990271"/>
    <lineage>
        <taxon>Bacteria</taxon>
        <taxon>Pseudomonadati</taxon>
        <taxon>Pseudomonadota</taxon>
        <taxon>Gammaproteobacteria</taxon>
        <taxon>Vibrionales</taxon>
        <taxon>Vibrionaceae</taxon>
        <taxon>Vibrio</taxon>
    </lineage>
</organism>